<dbReference type="STRING" id="2754.EH55_07615"/>
<organism evidence="14 15">
    <name type="scientific">Synergistes jonesii</name>
    <dbReference type="NCBI Taxonomy" id="2754"/>
    <lineage>
        <taxon>Bacteria</taxon>
        <taxon>Thermotogati</taxon>
        <taxon>Synergistota</taxon>
        <taxon>Synergistia</taxon>
        <taxon>Synergistales</taxon>
        <taxon>Synergistaceae</taxon>
        <taxon>Synergistes</taxon>
    </lineage>
</organism>
<dbReference type="Gene3D" id="3.40.50.300">
    <property type="entry name" value="P-loop containing nucleotide triphosphate hydrolases"/>
    <property type="match status" value="1"/>
</dbReference>
<dbReference type="HAMAP" id="MF_00185">
    <property type="entry name" value="IPP_trans"/>
    <property type="match status" value="1"/>
</dbReference>
<dbReference type="PATRIC" id="fig|2754.20.peg.1025"/>
<protein>
    <recommendedName>
        <fullName evidence="10">tRNA dimethylallyltransferase</fullName>
        <ecNumber evidence="10">2.5.1.75</ecNumber>
    </recommendedName>
    <alternativeName>
        <fullName evidence="10">Dimethylallyl diphosphate:tRNA dimethylallyltransferase</fullName>
        <shortName evidence="10">DMAPP:tRNA dimethylallyltransferase</shortName>
        <shortName evidence="10">DMATase</shortName>
    </alternativeName>
    <alternativeName>
        <fullName evidence="10">Isopentenyl-diphosphate:tRNA isopentenyltransferase</fullName>
        <shortName evidence="10">IPP transferase</shortName>
        <shortName evidence="10">IPPT</shortName>
        <shortName evidence="10">IPTase</shortName>
    </alternativeName>
</protein>
<dbReference type="InterPro" id="IPR027417">
    <property type="entry name" value="P-loop_NTPase"/>
</dbReference>
<keyword evidence="8 10" id="KW-0460">Magnesium</keyword>
<dbReference type="SUPFAM" id="SSF52540">
    <property type="entry name" value="P-loop containing nucleoside triphosphate hydrolases"/>
    <property type="match status" value="1"/>
</dbReference>
<evidence type="ECO:0000256" key="13">
    <source>
        <dbReference type="RuleBase" id="RU003785"/>
    </source>
</evidence>
<evidence type="ECO:0000313" key="14">
    <source>
        <dbReference type="EMBL" id="KEJ91827.1"/>
    </source>
</evidence>
<evidence type="ECO:0000256" key="1">
    <source>
        <dbReference type="ARBA" id="ARBA00001946"/>
    </source>
</evidence>
<keyword evidence="6 10" id="KW-0547">Nucleotide-binding</keyword>
<dbReference type="GO" id="GO:0005524">
    <property type="term" value="F:ATP binding"/>
    <property type="evidence" value="ECO:0007669"/>
    <property type="project" value="UniProtKB-UniRule"/>
</dbReference>
<name>A0A073J296_9BACT</name>
<feature type="binding site" evidence="10">
    <location>
        <begin position="13"/>
        <end position="20"/>
    </location>
    <ligand>
        <name>ATP</name>
        <dbReference type="ChEBI" id="CHEBI:30616"/>
    </ligand>
</feature>
<dbReference type="GO" id="GO:0052381">
    <property type="term" value="F:tRNA dimethylallyltransferase activity"/>
    <property type="evidence" value="ECO:0007669"/>
    <property type="project" value="UniProtKB-UniRule"/>
</dbReference>
<evidence type="ECO:0000256" key="9">
    <source>
        <dbReference type="ARBA" id="ARBA00049563"/>
    </source>
</evidence>
<dbReference type="FunFam" id="1.10.20.140:FF:000001">
    <property type="entry name" value="tRNA dimethylallyltransferase"/>
    <property type="match status" value="1"/>
</dbReference>
<keyword evidence="7 10" id="KW-0067">ATP-binding</keyword>
<comment type="caution">
    <text evidence="10">Lacks conserved residue(s) required for the propagation of feature annotation.</text>
</comment>
<evidence type="ECO:0000256" key="2">
    <source>
        <dbReference type="ARBA" id="ARBA00003213"/>
    </source>
</evidence>
<evidence type="ECO:0000256" key="12">
    <source>
        <dbReference type="RuleBase" id="RU003784"/>
    </source>
</evidence>
<dbReference type="InterPro" id="IPR039657">
    <property type="entry name" value="Dimethylallyltransferase"/>
</dbReference>
<comment type="caution">
    <text evidence="14">The sequence shown here is derived from an EMBL/GenBank/DDBJ whole genome shotgun (WGS) entry which is preliminary data.</text>
</comment>
<dbReference type="NCBIfam" id="TIGR00174">
    <property type="entry name" value="miaA"/>
    <property type="match status" value="1"/>
</dbReference>
<evidence type="ECO:0000256" key="3">
    <source>
        <dbReference type="ARBA" id="ARBA00005842"/>
    </source>
</evidence>
<comment type="catalytic activity">
    <reaction evidence="9 10 11">
        <text>adenosine(37) in tRNA + dimethylallyl diphosphate = N(6)-dimethylallyladenosine(37) in tRNA + diphosphate</text>
        <dbReference type="Rhea" id="RHEA:26482"/>
        <dbReference type="Rhea" id="RHEA-COMP:10162"/>
        <dbReference type="Rhea" id="RHEA-COMP:10375"/>
        <dbReference type="ChEBI" id="CHEBI:33019"/>
        <dbReference type="ChEBI" id="CHEBI:57623"/>
        <dbReference type="ChEBI" id="CHEBI:74411"/>
        <dbReference type="ChEBI" id="CHEBI:74415"/>
        <dbReference type="EC" id="2.5.1.75"/>
    </reaction>
</comment>
<dbReference type="EC" id="2.5.1.75" evidence="10"/>
<evidence type="ECO:0000256" key="10">
    <source>
        <dbReference type="HAMAP-Rule" id="MF_00185"/>
    </source>
</evidence>
<dbReference type="EMBL" id="JMKI01000037">
    <property type="protein sequence ID" value="KEJ91827.1"/>
    <property type="molecule type" value="Genomic_DNA"/>
</dbReference>
<feature type="binding site" evidence="10">
    <location>
        <begin position="15"/>
        <end position="20"/>
    </location>
    <ligand>
        <name>substrate</name>
    </ligand>
</feature>
<evidence type="ECO:0000256" key="8">
    <source>
        <dbReference type="ARBA" id="ARBA00022842"/>
    </source>
</evidence>
<sequence length="316" mass="35428">MDNGKIPAIAIIGPTAVGKTDFSLPLAAALGAEVISVDSRQVYRYLDVGTDKAPREVRRKIIHHLIDVVDPDQVYSAADFAADALNAARRIAARGRVPLLIGGTPFYYRALEGMLSESLPKDEEVRSELGREIRERGLAALHDELAAVDPQAGAKIHPNDPVRTMRALEIFRITGKSASWWYGRQNKMESPWDILYIGLTRERAALYENIARRVKEQFASGYPEEVEWLLGNGYSPELPALQGFGYRELVEYLGGKCTLAEAIEGDIRSTKAFSRRQMTWFRHFEPAIWYDFGETPKEKAVEDVLPRCLSHLGRAQ</sequence>
<dbReference type="PANTHER" id="PTHR11088">
    <property type="entry name" value="TRNA DIMETHYLALLYLTRANSFERASE"/>
    <property type="match status" value="1"/>
</dbReference>
<evidence type="ECO:0000313" key="15">
    <source>
        <dbReference type="Proteomes" id="UP000027665"/>
    </source>
</evidence>
<gene>
    <name evidence="10" type="primary">miaA</name>
    <name evidence="14" type="ORF">EH55_07615</name>
</gene>
<dbReference type="Pfam" id="PF01715">
    <property type="entry name" value="IPPT"/>
    <property type="match status" value="1"/>
</dbReference>
<feature type="region of interest" description="Interaction with substrate tRNA" evidence="10">
    <location>
        <begin position="38"/>
        <end position="41"/>
    </location>
</feature>
<evidence type="ECO:0000256" key="6">
    <source>
        <dbReference type="ARBA" id="ARBA00022741"/>
    </source>
</evidence>
<feature type="site" description="Interaction with substrate tRNA" evidence="10">
    <location>
        <position position="104"/>
    </location>
</feature>
<proteinExistence type="inferred from homology"/>
<dbReference type="Gene3D" id="1.10.20.140">
    <property type="match status" value="1"/>
</dbReference>
<accession>A0A073J296</accession>
<dbReference type="Proteomes" id="UP000027665">
    <property type="component" value="Unassembled WGS sequence"/>
</dbReference>
<evidence type="ECO:0000256" key="7">
    <source>
        <dbReference type="ARBA" id="ARBA00022840"/>
    </source>
</evidence>
<dbReference type="PANTHER" id="PTHR11088:SF60">
    <property type="entry name" value="TRNA DIMETHYLALLYLTRANSFERASE"/>
    <property type="match status" value="1"/>
</dbReference>
<feature type="site" description="Interaction with substrate tRNA" evidence="10">
    <location>
        <position position="126"/>
    </location>
</feature>
<evidence type="ECO:0000256" key="11">
    <source>
        <dbReference type="RuleBase" id="RU003783"/>
    </source>
</evidence>
<dbReference type="InterPro" id="IPR018022">
    <property type="entry name" value="IPT"/>
</dbReference>
<comment type="similarity">
    <text evidence="3 10 13">Belongs to the IPP transferase family.</text>
</comment>
<comment type="cofactor">
    <cofactor evidence="1 10">
        <name>Mg(2+)</name>
        <dbReference type="ChEBI" id="CHEBI:18420"/>
    </cofactor>
</comment>
<dbReference type="AlphaFoldDB" id="A0A073J296"/>
<keyword evidence="4 10" id="KW-0808">Transferase</keyword>
<reference evidence="14 15" key="1">
    <citation type="submission" date="2014-04" db="EMBL/GenBank/DDBJ databases">
        <title>Draft Genome Sequence of Synergistes jonesii.</title>
        <authorList>
            <person name="Coil D.A."/>
            <person name="Eisen J.A."/>
            <person name="Holland-Moritz H.E."/>
        </authorList>
    </citation>
    <scope>NUCLEOTIDE SEQUENCE [LARGE SCALE GENOMIC DNA]</scope>
    <source>
        <strain evidence="14 15">78-1</strain>
    </source>
</reference>
<dbReference type="eggNOG" id="COG0324">
    <property type="taxonomic scope" value="Bacteria"/>
</dbReference>
<keyword evidence="15" id="KW-1185">Reference proteome</keyword>
<dbReference type="OrthoDB" id="9776390at2"/>
<evidence type="ECO:0000256" key="5">
    <source>
        <dbReference type="ARBA" id="ARBA00022694"/>
    </source>
</evidence>
<keyword evidence="5 10" id="KW-0819">tRNA processing</keyword>
<dbReference type="GO" id="GO:0006400">
    <property type="term" value="P:tRNA modification"/>
    <property type="evidence" value="ECO:0007669"/>
    <property type="project" value="TreeGrafter"/>
</dbReference>
<comment type="function">
    <text evidence="2 10 12">Catalyzes the transfer of a dimethylallyl group onto the adenine at position 37 in tRNAs that read codons beginning with uridine, leading to the formation of N6-(dimethylallyl)adenosine (i(6)A).</text>
</comment>
<comment type="subunit">
    <text evidence="10">Monomer.</text>
</comment>
<evidence type="ECO:0000256" key="4">
    <source>
        <dbReference type="ARBA" id="ARBA00022679"/>
    </source>
</evidence>